<dbReference type="Proteomes" id="UP000030108">
    <property type="component" value="Unassembled WGS sequence"/>
</dbReference>
<evidence type="ECO:0000259" key="4">
    <source>
        <dbReference type="PROSITE" id="PS00498"/>
    </source>
</evidence>
<dbReference type="AlphaFoldDB" id="X8J2P3"/>
<dbReference type="PROSITE" id="PS00498">
    <property type="entry name" value="TYROSINASE_2"/>
    <property type="match status" value="1"/>
</dbReference>
<feature type="domain" description="Tyrosinase copper-binding" evidence="4">
    <location>
        <begin position="271"/>
        <end position="282"/>
    </location>
</feature>
<evidence type="ECO:0000313" key="6">
    <source>
        <dbReference type="Proteomes" id="UP000030108"/>
    </source>
</evidence>
<sequence length="354" mass="39541">MKVTSFVSVASLALCALAVDMSVDLNATIGGKCSQPAERKEWRQLSREEKKAFVDAVKCLQRPPKYGKATSSIVPTGYTPGIPAYNSSTSTFDDIVYAHIDTNIKDHFTALFLPWHRWYVHTFHETLKKQCGYQGVMPYWNWSLDVANITASPLFDSDPEAGLGTFGTPLTDGAFKDAYRSYPTPHVISRTYDPYPFKQDAAVFPFSFTHRDLSAPTVLDPKNIDSIVNGSKGNFTDFAYKLDGVKAQGPHNAAHMMLPGDISDPLWSPNDPLFFLHHANIDRIWWRWQNAHKENMKTFGGGLTQDLANYDTYPVGAPPAAKKSDELHTAGLTRPVKVSEVLDTTDKYLCYVYV</sequence>
<dbReference type="Gene3D" id="1.10.1280.10">
    <property type="entry name" value="Di-copper center containing domain from catechol oxidase"/>
    <property type="match status" value="1"/>
</dbReference>
<evidence type="ECO:0000256" key="3">
    <source>
        <dbReference type="SAM" id="SignalP"/>
    </source>
</evidence>
<keyword evidence="1" id="KW-0479">Metal-binding</keyword>
<feature type="non-terminal residue" evidence="5">
    <location>
        <position position="354"/>
    </location>
</feature>
<dbReference type="InterPro" id="IPR002227">
    <property type="entry name" value="Tyrosinase_Cu-bd"/>
</dbReference>
<dbReference type="PRINTS" id="PR00092">
    <property type="entry name" value="TYROSINASE"/>
</dbReference>
<dbReference type="OrthoDB" id="6132182at2759"/>
<reference evidence="6" key="1">
    <citation type="journal article" date="2014" name="Genome Announc.">
        <title>Draft genome sequence of the plant-pathogenic soil fungus Rhizoctonia solani anastomosis group 3 strain Rhs1AP.</title>
        <authorList>
            <person name="Cubeta M.A."/>
            <person name="Thomas E."/>
            <person name="Dean R.A."/>
            <person name="Jabaji S."/>
            <person name="Neate S.M."/>
            <person name="Tavantzis S."/>
            <person name="Toda T."/>
            <person name="Vilgalys R."/>
            <person name="Bharathan N."/>
            <person name="Fedorova-Abrams N."/>
            <person name="Pakala S.B."/>
            <person name="Pakala S.M."/>
            <person name="Zafar N."/>
            <person name="Joardar V."/>
            <person name="Losada L."/>
            <person name="Nierman W.C."/>
        </authorList>
    </citation>
    <scope>NUCLEOTIDE SEQUENCE [LARGE SCALE GENOMIC DNA]</scope>
    <source>
        <strain evidence="6">AG-3</strain>
    </source>
</reference>
<evidence type="ECO:0000256" key="1">
    <source>
        <dbReference type="ARBA" id="ARBA00022723"/>
    </source>
</evidence>
<evidence type="ECO:0000256" key="2">
    <source>
        <dbReference type="ARBA" id="ARBA00023008"/>
    </source>
</evidence>
<gene>
    <name evidence="5" type="ORF">RSOL_189250</name>
</gene>
<organism evidence="5 6">
    <name type="scientific">Rhizoctonia solani AG-3 Rhs1AP</name>
    <dbReference type="NCBI Taxonomy" id="1086054"/>
    <lineage>
        <taxon>Eukaryota</taxon>
        <taxon>Fungi</taxon>
        <taxon>Dikarya</taxon>
        <taxon>Basidiomycota</taxon>
        <taxon>Agaricomycotina</taxon>
        <taxon>Agaricomycetes</taxon>
        <taxon>Cantharellales</taxon>
        <taxon>Ceratobasidiaceae</taxon>
        <taxon>Rhizoctonia</taxon>
    </lineage>
</organism>
<feature type="signal peptide" evidence="3">
    <location>
        <begin position="1"/>
        <end position="18"/>
    </location>
</feature>
<dbReference type="Pfam" id="PF00264">
    <property type="entry name" value="Tyrosinase"/>
    <property type="match status" value="1"/>
</dbReference>
<dbReference type="InterPro" id="IPR050316">
    <property type="entry name" value="Tyrosinase/Hemocyanin"/>
</dbReference>
<name>X8J2P3_9AGAM</name>
<keyword evidence="3" id="KW-0732">Signal</keyword>
<dbReference type="PANTHER" id="PTHR11474:SF126">
    <property type="entry name" value="TYROSINASE-LIKE PROTEIN TYR-1-RELATED"/>
    <property type="match status" value="1"/>
</dbReference>
<dbReference type="SUPFAM" id="SSF48056">
    <property type="entry name" value="Di-copper centre-containing domain"/>
    <property type="match status" value="1"/>
</dbReference>
<accession>X8J2P3</accession>
<proteinExistence type="predicted"/>
<dbReference type="GO" id="GO:0046872">
    <property type="term" value="F:metal ion binding"/>
    <property type="evidence" value="ECO:0007669"/>
    <property type="project" value="UniProtKB-KW"/>
</dbReference>
<dbReference type="GO" id="GO:0016491">
    <property type="term" value="F:oxidoreductase activity"/>
    <property type="evidence" value="ECO:0007669"/>
    <property type="project" value="InterPro"/>
</dbReference>
<evidence type="ECO:0000313" key="5">
    <source>
        <dbReference type="EMBL" id="EUC56588.1"/>
    </source>
</evidence>
<keyword evidence="2" id="KW-0186">Copper</keyword>
<comment type="caution">
    <text evidence="5">The sequence shown here is derived from an EMBL/GenBank/DDBJ whole genome shotgun (WGS) entry which is preliminary data.</text>
</comment>
<feature type="chain" id="PRO_5004985853" evidence="3">
    <location>
        <begin position="19"/>
        <end position="354"/>
    </location>
</feature>
<dbReference type="InterPro" id="IPR008922">
    <property type="entry name" value="Di-copper_centre_dom_sf"/>
</dbReference>
<protein>
    <submittedName>
        <fullName evidence="5">Tyrosinase tyrosinase: common central domain protein</fullName>
    </submittedName>
</protein>
<dbReference type="EMBL" id="JATN01000322">
    <property type="protein sequence ID" value="EUC56588.1"/>
    <property type="molecule type" value="Genomic_DNA"/>
</dbReference>
<dbReference type="PANTHER" id="PTHR11474">
    <property type="entry name" value="TYROSINASE FAMILY MEMBER"/>
    <property type="match status" value="1"/>
</dbReference>